<dbReference type="Pfam" id="PF13360">
    <property type="entry name" value="PQQ_2"/>
    <property type="match status" value="1"/>
</dbReference>
<dbReference type="SMART" id="SM00564">
    <property type="entry name" value="PQQ"/>
    <property type="match status" value="5"/>
</dbReference>
<evidence type="ECO:0000313" key="4">
    <source>
        <dbReference type="Proteomes" id="UP000779900"/>
    </source>
</evidence>
<keyword evidence="1" id="KW-0732">Signal</keyword>
<proteinExistence type="predicted"/>
<dbReference type="EMBL" id="VGIR01000075">
    <property type="protein sequence ID" value="MBM3332316.1"/>
    <property type="molecule type" value="Genomic_DNA"/>
</dbReference>
<dbReference type="PANTHER" id="PTHR34512:SF30">
    <property type="entry name" value="OUTER MEMBRANE PROTEIN ASSEMBLY FACTOR BAMB"/>
    <property type="match status" value="1"/>
</dbReference>
<accession>A0A937XIM5</accession>
<dbReference type="InterPro" id="IPR015943">
    <property type="entry name" value="WD40/YVTN_repeat-like_dom_sf"/>
</dbReference>
<dbReference type="Gene3D" id="2.130.10.10">
    <property type="entry name" value="YVTN repeat-like/Quinoprotein amine dehydrogenase"/>
    <property type="match status" value="2"/>
</dbReference>
<dbReference type="PANTHER" id="PTHR34512">
    <property type="entry name" value="CELL SURFACE PROTEIN"/>
    <property type="match status" value="1"/>
</dbReference>
<dbReference type="Proteomes" id="UP000779900">
    <property type="component" value="Unassembled WGS sequence"/>
</dbReference>
<dbReference type="Gene3D" id="2.40.10.480">
    <property type="match status" value="1"/>
</dbReference>
<gene>
    <name evidence="3" type="ORF">FJY68_10810</name>
</gene>
<sequence length="463" mass="48844">MRARGTGVVVSRGFALLSGLAVALASGHPWACFHGDPQHTGRSANVVGAPLTRTGARGLGGQISSSPVVRQDGSVLVGARDVKLYCLGPELDTLFWVADLTPYGSNIYYSSPALDDAGDAYITTSRRLVKVSDNGAVLWSWPAHNSLSISHSPVIGRDGKIYFACYSDSLYALTPDGTLAWARNLGASVNSAPAVGLDGRIYVGTTRDTLSMKLLCFNPDSSLHWSFNLADEAELASPAVGPDSTIYIGAGRYFYAVRPNGTLKWRDSLAAAIRSCPAVANESTLYVLAGARLYCIGTDSVVRWRRIIGGSNYCSPAVDAAGNVYVGTADSGSSTFYCIAPDSAVQDSHVVGSNIWSSAAVGESGRVYIGCMNDTLYVFQGPGPGVFEEGRGLALAGVRLLPSPTCGVVRMVPSGRYSVKVFDAFGALVAKPNSGDLLDLRHLRRGVYMVQVAGSAPQKLILR</sequence>
<name>A0A937XIM5_UNCW3</name>
<evidence type="ECO:0000256" key="1">
    <source>
        <dbReference type="SAM" id="SignalP"/>
    </source>
</evidence>
<dbReference type="InterPro" id="IPR002372">
    <property type="entry name" value="PQQ_rpt_dom"/>
</dbReference>
<dbReference type="AlphaFoldDB" id="A0A937XIM5"/>
<dbReference type="InterPro" id="IPR011047">
    <property type="entry name" value="Quinoprotein_ADH-like_sf"/>
</dbReference>
<dbReference type="SUPFAM" id="SSF50998">
    <property type="entry name" value="Quinoprotein alcohol dehydrogenase-like"/>
    <property type="match status" value="1"/>
</dbReference>
<organism evidence="3 4">
    <name type="scientific">candidate division WOR-3 bacterium</name>
    <dbReference type="NCBI Taxonomy" id="2052148"/>
    <lineage>
        <taxon>Bacteria</taxon>
        <taxon>Bacteria division WOR-3</taxon>
    </lineage>
</organism>
<feature type="domain" description="Pyrrolo-quinoline quinone repeat" evidence="2">
    <location>
        <begin position="130"/>
        <end position="340"/>
    </location>
</feature>
<protein>
    <recommendedName>
        <fullName evidence="2">Pyrrolo-quinoline quinone repeat domain-containing protein</fullName>
    </recommendedName>
</protein>
<comment type="caution">
    <text evidence="3">The sequence shown here is derived from an EMBL/GenBank/DDBJ whole genome shotgun (WGS) entry which is preliminary data.</text>
</comment>
<reference evidence="3" key="1">
    <citation type="submission" date="2019-03" db="EMBL/GenBank/DDBJ databases">
        <title>Lake Tanganyika Metagenome-Assembled Genomes (MAGs).</title>
        <authorList>
            <person name="Tran P."/>
        </authorList>
    </citation>
    <scope>NUCLEOTIDE SEQUENCE</scope>
    <source>
        <strain evidence="3">K_DeepCast_150m_m2_040</strain>
    </source>
</reference>
<evidence type="ECO:0000313" key="3">
    <source>
        <dbReference type="EMBL" id="MBM3332316.1"/>
    </source>
</evidence>
<feature type="signal peptide" evidence="1">
    <location>
        <begin position="1"/>
        <end position="31"/>
    </location>
</feature>
<evidence type="ECO:0000259" key="2">
    <source>
        <dbReference type="Pfam" id="PF13360"/>
    </source>
</evidence>
<feature type="chain" id="PRO_5037669393" description="Pyrrolo-quinoline quinone repeat domain-containing protein" evidence="1">
    <location>
        <begin position="32"/>
        <end position="463"/>
    </location>
</feature>
<dbReference type="InterPro" id="IPR018391">
    <property type="entry name" value="PQQ_b-propeller_rpt"/>
</dbReference>